<dbReference type="Proteomes" id="UP001430360">
    <property type="component" value="Unassembled WGS sequence"/>
</dbReference>
<reference evidence="2" key="2">
    <citation type="journal article" date="2022" name="Syst. Appl. Microbiol.">
        <title>Physiological and genomic characterisation of Luteimonas fraxinea sp. nov., a bacterial species associated with trees tolerant to ash dieback.</title>
        <authorList>
            <person name="Ulrich K."/>
            <person name="Becker R."/>
            <person name="Behrendt U."/>
            <person name="Kube M."/>
            <person name="Schneck V."/>
            <person name="Ulrich A."/>
        </authorList>
    </citation>
    <scope>NUCLEOTIDE SEQUENCE</scope>
    <source>
        <strain evidence="2">A1P009</strain>
    </source>
</reference>
<feature type="transmembrane region" description="Helical" evidence="1">
    <location>
        <begin position="98"/>
        <end position="122"/>
    </location>
</feature>
<keyword evidence="3" id="KW-1185">Reference proteome</keyword>
<dbReference type="RefSeq" id="WP_232136581.1">
    <property type="nucleotide sequence ID" value="NZ_CP089507.1"/>
</dbReference>
<evidence type="ECO:0000256" key="1">
    <source>
        <dbReference type="SAM" id="Phobius"/>
    </source>
</evidence>
<gene>
    <name evidence="2" type="ORF">LTT95_11335</name>
</gene>
<dbReference type="EMBL" id="JAJQKU010000003">
    <property type="protein sequence ID" value="MCD9097530.1"/>
    <property type="molecule type" value="Genomic_DNA"/>
</dbReference>
<feature type="transmembrane region" description="Helical" evidence="1">
    <location>
        <begin position="34"/>
        <end position="52"/>
    </location>
</feature>
<evidence type="ECO:0000313" key="3">
    <source>
        <dbReference type="Proteomes" id="UP001430360"/>
    </source>
</evidence>
<reference evidence="2" key="1">
    <citation type="submission" date="2021-12" db="EMBL/GenBank/DDBJ databases">
        <authorList>
            <person name="Ulrich A."/>
        </authorList>
    </citation>
    <scope>NUCLEOTIDE SEQUENCE</scope>
    <source>
        <strain evidence="2">A1P009</strain>
    </source>
</reference>
<feature type="transmembrane region" description="Helical" evidence="1">
    <location>
        <begin position="166"/>
        <end position="186"/>
    </location>
</feature>
<accession>A0ABS8UDE4</accession>
<keyword evidence="1" id="KW-0812">Transmembrane</keyword>
<keyword evidence="1" id="KW-0472">Membrane</keyword>
<proteinExistence type="predicted"/>
<name>A0ABS8UDE4_9GAMM</name>
<feature type="transmembrane region" description="Helical" evidence="1">
    <location>
        <begin position="73"/>
        <end position="92"/>
    </location>
</feature>
<sequence>MDASSARLSLRAVALILLAAAVALRLLAPTAPEWASVLILLSAVGIGVVSLSRRATACDGAPAALQRRYTRNVLIGMGAYTVLLFVSLLLLRSVEAPVLRALIALMPVAPIALVLRAMVHFVRGVDELQQRIEFEAVCIAAALVAFAYMTAGFLQAARVIDVPASAAMLWVFPLLCGTYGIAKAIIARRYR</sequence>
<feature type="transmembrane region" description="Helical" evidence="1">
    <location>
        <begin position="12"/>
        <end position="28"/>
    </location>
</feature>
<evidence type="ECO:0000313" key="2">
    <source>
        <dbReference type="EMBL" id="MCD9097530.1"/>
    </source>
</evidence>
<comment type="caution">
    <text evidence="2">The sequence shown here is derived from an EMBL/GenBank/DDBJ whole genome shotgun (WGS) entry which is preliminary data.</text>
</comment>
<protein>
    <submittedName>
        <fullName evidence="2">Uncharacterized protein</fullName>
    </submittedName>
</protein>
<feature type="transmembrane region" description="Helical" evidence="1">
    <location>
        <begin position="134"/>
        <end position="154"/>
    </location>
</feature>
<organism evidence="2 3">
    <name type="scientific">Luteimonas fraxinea</name>
    <dbReference type="NCBI Taxonomy" id="2901869"/>
    <lineage>
        <taxon>Bacteria</taxon>
        <taxon>Pseudomonadati</taxon>
        <taxon>Pseudomonadota</taxon>
        <taxon>Gammaproteobacteria</taxon>
        <taxon>Lysobacterales</taxon>
        <taxon>Lysobacteraceae</taxon>
        <taxon>Luteimonas</taxon>
    </lineage>
</organism>
<keyword evidence="1" id="KW-1133">Transmembrane helix</keyword>